<protein>
    <submittedName>
        <fullName evidence="1">Uncharacterized protein</fullName>
    </submittedName>
</protein>
<gene>
    <name evidence="1" type="ORF">QQA45_04640</name>
</gene>
<organism evidence="1 2">
    <name type="scientific">Sneathia sanguinegens</name>
    <dbReference type="NCBI Taxonomy" id="40543"/>
    <lineage>
        <taxon>Bacteria</taxon>
        <taxon>Fusobacteriati</taxon>
        <taxon>Fusobacteriota</taxon>
        <taxon>Fusobacteriia</taxon>
        <taxon>Fusobacteriales</taxon>
        <taxon>Leptotrichiaceae</taxon>
        <taxon>Sneathia</taxon>
    </lineage>
</organism>
<evidence type="ECO:0000313" key="2">
    <source>
        <dbReference type="Proteomes" id="UP001225134"/>
    </source>
</evidence>
<reference evidence="1 2" key="1">
    <citation type="submission" date="2023-06" db="EMBL/GenBank/DDBJ databases">
        <title>Antibody response to the Sneathia vaginalis cytopathogenic toxin A during pregnancy.</title>
        <authorList>
            <person name="Mccoy Z.T."/>
            <person name="Serrano M.G."/>
            <person name="Spaine K."/>
            <person name="Edwards D.J."/>
            <person name="Buck G.A."/>
            <person name="Jefferson K."/>
        </authorList>
    </citation>
    <scope>NUCLEOTIDE SEQUENCE [LARGE SCALE GENOMIC DNA]</scope>
    <source>
        <strain evidence="1 2">CCUG 42621</strain>
    </source>
</reference>
<accession>A0ABT7HKU8</accession>
<comment type="caution">
    <text evidence="1">The sequence shown here is derived from an EMBL/GenBank/DDBJ whole genome shotgun (WGS) entry which is preliminary data.</text>
</comment>
<sequence>MRKLKVKNDKLKAKHILNILNENKKYYLLLRCLCELPSMIKVVFGVSSNELKKYINEKVKINYKSNLIKDCWYPGLNECLNRWLRLCNRIRVPKEDIEFVQTKPVTDFFVKNIGSIICDFQLLLNEQVKEDKLRDVIMLISVIRAIIICTRDRNELLKHFEKNDVKYIRWLLTTYQDVFAGMLYDMQNYEGYVYKMEVLKSC</sequence>
<evidence type="ECO:0000313" key="1">
    <source>
        <dbReference type="EMBL" id="MDK9580802.1"/>
    </source>
</evidence>
<dbReference type="Proteomes" id="UP001225134">
    <property type="component" value="Unassembled WGS sequence"/>
</dbReference>
<proteinExistence type="predicted"/>
<dbReference type="EMBL" id="JASSPP010000007">
    <property type="protein sequence ID" value="MDK9580802.1"/>
    <property type="molecule type" value="Genomic_DNA"/>
</dbReference>
<dbReference type="RefSeq" id="WP_285153052.1">
    <property type="nucleotide sequence ID" value="NZ_JASSPP010000007.1"/>
</dbReference>
<keyword evidence="2" id="KW-1185">Reference proteome</keyword>
<name>A0ABT7HKU8_9FUSO</name>